<dbReference type="GO" id="GO:0031624">
    <property type="term" value="F:ubiquitin conjugating enzyme binding"/>
    <property type="evidence" value="ECO:0007669"/>
    <property type="project" value="TreeGrafter"/>
</dbReference>
<keyword evidence="5" id="KW-1185">Reference proteome</keyword>
<evidence type="ECO:0000256" key="2">
    <source>
        <dbReference type="SAM" id="MobiDB-lite"/>
    </source>
</evidence>
<organism evidence="4 5">
    <name type="scientific">Capsaspora owczarzaki (strain ATCC 30864)</name>
    <dbReference type="NCBI Taxonomy" id="595528"/>
    <lineage>
        <taxon>Eukaryota</taxon>
        <taxon>Filasterea</taxon>
        <taxon>Capsaspora</taxon>
    </lineage>
</organism>
<feature type="compositionally biased region" description="Basic and acidic residues" evidence="2">
    <location>
        <begin position="33"/>
        <end position="49"/>
    </location>
</feature>
<dbReference type="Pfam" id="PF03556">
    <property type="entry name" value="Cullin_binding"/>
    <property type="match status" value="1"/>
</dbReference>
<feature type="domain" description="DCUN1" evidence="3">
    <location>
        <begin position="109"/>
        <end position="300"/>
    </location>
</feature>
<dbReference type="PhylomeDB" id="A0A0D2UGU2"/>
<evidence type="ECO:0000313" key="5">
    <source>
        <dbReference type="Proteomes" id="UP000008743"/>
    </source>
</evidence>
<reference evidence="5" key="1">
    <citation type="submission" date="2011-02" db="EMBL/GenBank/DDBJ databases">
        <title>The Genome Sequence of Capsaspora owczarzaki ATCC 30864.</title>
        <authorList>
            <person name="Russ C."/>
            <person name="Cuomo C."/>
            <person name="Burger G."/>
            <person name="Gray M.W."/>
            <person name="Holland P.W.H."/>
            <person name="King N."/>
            <person name="Lang F.B.F."/>
            <person name="Roger A.J."/>
            <person name="Ruiz-Trillo I."/>
            <person name="Young S.K."/>
            <person name="Zeng Q."/>
            <person name="Gargeya S."/>
            <person name="Alvarado L."/>
            <person name="Berlin A."/>
            <person name="Chapman S.B."/>
            <person name="Chen Z."/>
            <person name="Freedman E."/>
            <person name="Gellesch M."/>
            <person name="Goldberg J."/>
            <person name="Griggs A."/>
            <person name="Gujja S."/>
            <person name="Heilman E."/>
            <person name="Heiman D."/>
            <person name="Howarth C."/>
            <person name="Mehta T."/>
            <person name="Neiman D."/>
            <person name="Pearson M."/>
            <person name="Roberts A."/>
            <person name="Saif S."/>
            <person name="Shea T."/>
            <person name="Shenoy N."/>
            <person name="Sisk P."/>
            <person name="Stolte C."/>
            <person name="Sykes S."/>
            <person name="White J."/>
            <person name="Yandava C."/>
            <person name="Haas B."/>
            <person name="Nusbaum C."/>
            <person name="Birren B."/>
        </authorList>
    </citation>
    <scope>NUCLEOTIDE SEQUENCE</scope>
    <source>
        <strain evidence="5">ATCC 30864</strain>
    </source>
</reference>
<dbReference type="GO" id="GO:0000151">
    <property type="term" value="C:ubiquitin ligase complex"/>
    <property type="evidence" value="ECO:0007669"/>
    <property type="project" value="TreeGrafter"/>
</dbReference>
<dbReference type="FunFam" id="1.10.238.200:FF:000003">
    <property type="entry name" value="DCN1-like protein 3"/>
    <property type="match status" value="1"/>
</dbReference>
<dbReference type="Gene3D" id="1.10.238.10">
    <property type="entry name" value="EF-hand"/>
    <property type="match status" value="1"/>
</dbReference>
<dbReference type="GO" id="GO:0005886">
    <property type="term" value="C:plasma membrane"/>
    <property type="evidence" value="ECO:0007669"/>
    <property type="project" value="UniProtKB-ARBA"/>
</dbReference>
<dbReference type="InParanoid" id="A0A0D2UGU2"/>
<dbReference type="Proteomes" id="UP000008743">
    <property type="component" value="Unassembled WGS sequence"/>
</dbReference>
<sequence length="326" mass="35745">MPPRRSTRVKAQTSAQAGEETAALANLHLYAHGHHENGDYGDDDGHGDDHDDDDDEESVQGHGRGRKRRANGAAAGARPGRRAQQPRATAAAAAAASRKKSRVDDDAPFSEATCTAWFEHYMSIDPDESGKMGPGGVEQFCADMELAADSLAVLVIAWTLEAASMGYFSSSEWVTGMKSIQCDSNAKLKRALPALVADSMTPGRFRELYKFTFQFARSDGQKSLQTPVAAALLHLLLAEQLPAIDSFVEFLNETPSCKVINRDQWMSIYDFMNSMDPELTNYDETAAWPVLLDEFTEWIKERRAAGLPLYTPQNGAGGYSERMSVE</sequence>
<dbReference type="AlphaFoldDB" id="A0A0D2UGU2"/>
<dbReference type="EMBL" id="KE346367">
    <property type="protein sequence ID" value="KJE94316.1"/>
    <property type="molecule type" value="Genomic_DNA"/>
</dbReference>
<feature type="region of interest" description="Disordered" evidence="2">
    <location>
        <begin position="1"/>
        <end position="106"/>
    </location>
</feature>
<dbReference type="Gene3D" id="1.10.238.200">
    <property type="entry name" value="Cullin, PONY binding domain"/>
    <property type="match status" value="1"/>
</dbReference>
<dbReference type="RefSeq" id="XP_004346660.1">
    <property type="nucleotide sequence ID" value="XM_004346610.2"/>
</dbReference>
<dbReference type="GO" id="GO:0032182">
    <property type="term" value="F:ubiquitin-like protein binding"/>
    <property type="evidence" value="ECO:0007669"/>
    <property type="project" value="TreeGrafter"/>
</dbReference>
<dbReference type="STRING" id="595528.A0A0D2UGU2"/>
<evidence type="ECO:0000259" key="3">
    <source>
        <dbReference type="PROSITE" id="PS51229"/>
    </source>
</evidence>
<dbReference type="InterPro" id="IPR005176">
    <property type="entry name" value="PONY_dom"/>
</dbReference>
<proteinExistence type="predicted"/>
<dbReference type="FunCoup" id="A0A0D2UGU2">
    <property type="interactions" value="144"/>
</dbReference>
<dbReference type="eggNOG" id="KOG3077">
    <property type="taxonomic scope" value="Eukaryota"/>
</dbReference>
<comment type="function">
    <text evidence="1">Neddylation of cullins play an essential role in the regulation of SCF-type complexes activity.</text>
</comment>
<evidence type="ECO:0000313" key="4">
    <source>
        <dbReference type="EMBL" id="KJE94316.1"/>
    </source>
</evidence>
<dbReference type="PROSITE" id="PS51229">
    <property type="entry name" value="DCUN1"/>
    <property type="match status" value="1"/>
</dbReference>
<gene>
    <name evidence="4" type="ORF">CAOG_004975</name>
</gene>
<dbReference type="InterPro" id="IPR042460">
    <property type="entry name" value="DCN1-like_PONY"/>
</dbReference>
<dbReference type="PANTHER" id="PTHR12281:SF12">
    <property type="entry name" value="DEFECTIVE IN CULLIN NEDDYLATION PROTEIN"/>
    <property type="match status" value="1"/>
</dbReference>
<dbReference type="OMA" id="INMDQWR"/>
<feature type="compositionally biased region" description="Low complexity" evidence="2">
    <location>
        <begin position="71"/>
        <end position="96"/>
    </location>
</feature>
<dbReference type="PANTHER" id="PTHR12281">
    <property type="entry name" value="RP42 RELATED"/>
    <property type="match status" value="1"/>
</dbReference>
<dbReference type="OrthoDB" id="27198at2759"/>
<dbReference type="GO" id="GO:0045116">
    <property type="term" value="P:protein neddylation"/>
    <property type="evidence" value="ECO:0007669"/>
    <property type="project" value="TreeGrafter"/>
</dbReference>
<dbReference type="InterPro" id="IPR014764">
    <property type="entry name" value="DCN-prot"/>
</dbReference>
<dbReference type="GO" id="GO:0097602">
    <property type="term" value="F:cullin family protein binding"/>
    <property type="evidence" value="ECO:0007669"/>
    <property type="project" value="TreeGrafter"/>
</dbReference>
<protein>
    <recommendedName>
        <fullName evidence="1">Defective in cullin neddylation protein</fullName>
    </recommendedName>
</protein>
<evidence type="ECO:0000256" key="1">
    <source>
        <dbReference type="RuleBase" id="RU410713"/>
    </source>
</evidence>
<accession>A0A0D2UGU2</accession>
<name>A0A0D2UGU2_CAPO3</name>